<organism evidence="1 2">
    <name type="scientific">Streptococcus sanguinis SK330</name>
    <dbReference type="NCBI Taxonomy" id="888813"/>
    <lineage>
        <taxon>Bacteria</taxon>
        <taxon>Bacillati</taxon>
        <taxon>Bacillota</taxon>
        <taxon>Bacilli</taxon>
        <taxon>Lactobacillales</taxon>
        <taxon>Streptococcaceae</taxon>
        <taxon>Streptococcus</taxon>
    </lineage>
</organism>
<dbReference type="GO" id="GO:0008233">
    <property type="term" value="F:peptidase activity"/>
    <property type="evidence" value="ECO:0007669"/>
    <property type="project" value="UniProtKB-KW"/>
</dbReference>
<dbReference type="GO" id="GO:0006508">
    <property type="term" value="P:proteolysis"/>
    <property type="evidence" value="ECO:0007669"/>
    <property type="project" value="UniProtKB-KW"/>
</dbReference>
<evidence type="ECO:0000313" key="2">
    <source>
        <dbReference type="Proteomes" id="UP000005955"/>
    </source>
</evidence>
<comment type="caution">
    <text evidence="1">The sequence shown here is derived from an EMBL/GenBank/DDBJ whole genome shotgun (WGS) entry which is preliminary data.</text>
</comment>
<name>F2C949_STRSA</name>
<evidence type="ECO:0000313" key="1">
    <source>
        <dbReference type="EMBL" id="EGF13889.1"/>
    </source>
</evidence>
<dbReference type="PATRIC" id="fig|888813.3.peg.1701"/>
<gene>
    <name evidence="1" type="ORF">HMPREF9386_1732</name>
</gene>
<proteinExistence type="predicted"/>
<dbReference type="Proteomes" id="UP000005955">
    <property type="component" value="Unassembled WGS sequence"/>
</dbReference>
<dbReference type="AlphaFoldDB" id="F2C949"/>
<dbReference type="HOGENOM" id="CLU_2756261_0_0_9"/>
<accession>F2C949</accession>
<keyword evidence="1" id="KW-0378">Hydrolase</keyword>
<keyword evidence="1" id="KW-0645">Protease</keyword>
<dbReference type="EMBL" id="AFBD01000006">
    <property type="protein sequence ID" value="EGF13889.1"/>
    <property type="molecule type" value="Genomic_DNA"/>
</dbReference>
<sequence length="70" mass="8251">MIVILLGLMTQGIRVTDVKVELMVYLGILLTHVGTQFIKNIFEESVWKVYILPYRDDNCFMLDGYVYRDF</sequence>
<protein>
    <submittedName>
        <fullName evidence="1">CAAX amino protease</fullName>
    </submittedName>
</protein>
<reference evidence="1 2" key="1">
    <citation type="submission" date="2011-02" db="EMBL/GenBank/DDBJ databases">
        <authorList>
            <person name="Muzny D."/>
            <person name="Qin X."/>
            <person name="Deng J."/>
            <person name="Jiang H."/>
            <person name="Liu Y."/>
            <person name="Qu J."/>
            <person name="Song X.-Z."/>
            <person name="Zhang L."/>
            <person name="Thornton R."/>
            <person name="Coyle M."/>
            <person name="Francisco L."/>
            <person name="Jackson L."/>
            <person name="Javaid M."/>
            <person name="Korchina V."/>
            <person name="Kovar C."/>
            <person name="Mata R."/>
            <person name="Mathew T."/>
            <person name="Ngo R."/>
            <person name="Nguyen L."/>
            <person name="Nguyen N."/>
            <person name="Okwuonu G."/>
            <person name="Ongeri F."/>
            <person name="Pham C."/>
            <person name="Simmons D."/>
            <person name="Wilczek-Boney K."/>
            <person name="Hale W."/>
            <person name="Jakkamsetti A."/>
            <person name="Pham P."/>
            <person name="Ruth R."/>
            <person name="San Lucas F."/>
            <person name="Warren J."/>
            <person name="Zhang J."/>
            <person name="Zhao Z."/>
            <person name="Zhou C."/>
            <person name="Zhu D."/>
            <person name="Lee S."/>
            <person name="Bess C."/>
            <person name="Blankenburg K."/>
            <person name="Forbes L."/>
            <person name="Fu Q."/>
            <person name="Gubbala S."/>
            <person name="Hirani K."/>
            <person name="Jayaseelan J.C."/>
            <person name="Lara F."/>
            <person name="Munidasa M."/>
            <person name="Palculict T."/>
            <person name="Patil S."/>
            <person name="Pu L.-L."/>
            <person name="Saada N."/>
            <person name="Tang L."/>
            <person name="Weissenberger G."/>
            <person name="Zhu Y."/>
            <person name="Hemphill L."/>
            <person name="Shang Y."/>
            <person name="Youmans B."/>
            <person name="Ayvaz T."/>
            <person name="Ross M."/>
            <person name="Santibanez J."/>
            <person name="Aqrawi P."/>
            <person name="Gross S."/>
            <person name="Joshi V."/>
            <person name="Fowler G."/>
            <person name="Nazareth L."/>
            <person name="Reid J."/>
            <person name="Worley K."/>
            <person name="Petrosino J."/>
            <person name="Highlander S."/>
            <person name="Gibbs R."/>
        </authorList>
    </citation>
    <scope>NUCLEOTIDE SEQUENCE [LARGE SCALE GENOMIC DNA]</scope>
    <source>
        <strain evidence="1 2">SK330</strain>
    </source>
</reference>